<protein>
    <submittedName>
        <fullName evidence="1">Uncharacterized protein</fullName>
    </submittedName>
</protein>
<accession>A0A3N0GWY1</accession>
<dbReference type="EMBL" id="RJSF01000007">
    <property type="protein sequence ID" value="RNM16640.1"/>
    <property type="molecule type" value="Genomic_DNA"/>
</dbReference>
<comment type="caution">
    <text evidence="1">The sequence shown here is derived from an EMBL/GenBank/DDBJ whole genome shotgun (WGS) entry which is preliminary data.</text>
</comment>
<dbReference type="Proteomes" id="UP000279994">
    <property type="component" value="Unassembled WGS sequence"/>
</dbReference>
<dbReference type="AlphaFoldDB" id="A0A3N0GWY1"/>
<evidence type="ECO:0000313" key="2">
    <source>
        <dbReference type="Proteomes" id="UP000279994"/>
    </source>
</evidence>
<sequence>MDTGLLIRWGSVVPGREVQALALFEETVGYYGRLIEAGKLTSFEPFLFSTSDFDTEQGFFILKGPVTEIFSVMDSDEYKTLVTKANLLLHHVNISLLTLGDGVVEQLARFDKARADLHV</sequence>
<dbReference type="RefSeq" id="WP_123221532.1">
    <property type="nucleotide sequence ID" value="NZ_RJSF01000007.1"/>
</dbReference>
<proteinExistence type="predicted"/>
<organism evidence="1 2">
    <name type="scientific">Nocardioides pocheonensis</name>
    <dbReference type="NCBI Taxonomy" id="661485"/>
    <lineage>
        <taxon>Bacteria</taxon>
        <taxon>Bacillati</taxon>
        <taxon>Actinomycetota</taxon>
        <taxon>Actinomycetes</taxon>
        <taxon>Propionibacteriales</taxon>
        <taxon>Nocardioidaceae</taxon>
        <taxon>Nocardioides</taxon>
    </lineage>
</organism>
<name>A0A3N0GWY1_9ACTN</name>
<keyword evidence="2" id="KW-1185">Reference proteome</keyword>
<dbReference type="OrthoDB" id="2678460at2"/>
<gene>
    <name evidence="1" type="ORF">EFL26_03665</name>
</gene>
<reference evidence="1 2" key="1">
    <citation type="submission" date="2018-11" db="EMBL/GenBank/DDBJ databases">
        <authorList>
            <person name="Li F."/>
        </authorList>
    </citation>
    <scope>NUCLEOTIDE SEQUENCE [LARGE SCALE GENOMIC DNA]</scope>
    <source>
        <strain evidence="1 2">Gsoil 818</strain>
    </source>
</reference>
<evidence type="ECO:0000313" key="1">
    <source>
        <dbReference type="EMBL" id="RNM16640.1"/>
    </source>
</evidence>